<sequence length="343" mass="35909">MAPSRRASSPDGTARRRVTATDVAREAGVSQATVSYVLNDTPGQTIPAATRQRVQDAVARLGYAPHGAARALRTGRSDVVLFLLPDWPIGPAVVTLVEGLTERLQAQGLSLFVRRTTGGSALSGLWRTVAPAAVVSLDGLDDAEQQAMEDAGIPVVSALVRPRRSAQGVLTLSHTLIGATQLQHLAATGHRHIGYGLPDDPRVTVFRDLRLDGVRTAAFELGLSEPSARVVPMDVAGAAAVVAAWRAESPAVTAVCAYNDDQAFALLAGMRSLGLDAPADLAIIGVDDTPLAPFAHPPLTTVRQDADALMDYLTAAVLQRLAGGTPPRPPRSEAITLVVRESA</sequence>
<dbReference type="Pfam" id="PF13377">
    <property type="entry name" value="Peripla_BP_3"/>
    <property type="match status" value="1"/>
</dbReference>
<dbReference type="PANTHER" id="PTHR30146">
    <property type="entry name" value="LACI-RELATED TRANSCRIPTIONAL REPRESSOR"/>
    <property type="match status" value="1"/>
</dbReference>
<comment type="caution">
    <text evidence="6">The sequence shown here is derived from an EMBL/GenBank/DDBJ whole genome shotgun (WGS) entry which is preliminary data.</text>
</comment>
<keyword evidence="7" id="KW-1185">Reference proteome</keyword>
<proteinExistence type="predicted"/>
<accession>A0ABX1JXS6</accession>
<dbReference type="SMART" id="SM00354">
    <property type="entry name" value="HTH_LACI"/>
    <property type="match status" value="1"/>
</dbReference>
<dbReference type="SUPFAM" id="SSF53822">
    <property type="entry name" value="Periplasmic binding protein-like I"/>
    <property type="match status" value="1"/>
</dbReference>
<protein>
    <submittedName>
        <fullName evidence="6">LacI family transcriptional regulator</fullName>
    </submittedName>
</protein>
<dbReference type="InterPro" id="IPR028082">
    <property type="entry name" value="Peripla_BP_I"/>
</dbReference>
<keyword evidence="1" id="KW-0805">Transcription regulation</keyword>
<evidence type="ECO:0000256" key="4">
    <source>
        <dbReference type="SAM" id="MobiDB-lite"/>
    </source>
</evidence>
<evidence type="ECO:0000256" key="1">
    <source>
        <dbReference type="ARBA" id="ARBA00023015"/>
    </source>
</evidence>
<evidence type="ECO:0000259" key="5">
    <source>
        <dbReference type="PROSITE" id="PS50932"/>
    </source>
</evidence>
<dbReference type="Gene3D" id="1.10.260.40">
    <property type="entry name" value="lambda repressor-like DNA-binding domains"/>
    <property type="match status" value="1"/>
</dbReference>
<dbReference type="PROSITE" id="PS50932">
    <property type="entry name" value="HTH_LACI_2"/>
    <property type="match status" value="1"/>
</dbReference>
<dbReference type="EMBL" id="JAAXOY010000003">
    <property type="protein sequence ID" value="NKY38105.1"/>
    <property type="molecule type" value="Genomic_DNA"/>
</dbReference>
<reference evidence="6 7" key="1">
    <citation type="submission" date="2020-04" db="EMBL/GenBank/DDBJ databases">
        <title>MicrobeNet Type strains.</title>
        <authorList>
            <person name="Nicholson A.C."/>
        </authorList>
    </citation>
    <scope>NUCLEOTIDE SEQUENCE [LARGE SCALE GENOMIC DNA]</scope>
    <source>
        <strain evidence="6 7">ATCC BAA-787</strain>
    </source>
</reference>
<organism evidence="6 7">
    <name type="scientific">Cellulomonas septica</name>
    <dbReference type="NCBI Taxonomy" id="285080"/>
    <lineage>
        <taxon>Bacteria</taxon>
        <taxon>Bacillati</taxon>
        <taxon>Actinomycetota</taxon>
        <taxon>Actinomycetes</taxon>
        <taxon>Micrococcales</taxon>
        <taxon>Cellulomonadaceae</taxon>
        <taxon>Cellulomonas</taxon>
    </lineage>
</organism>
<name>A0ABX1JXS6_9CELL</name>
<evidence type="ECO:0000313" key="7">
    <source>
        <dbReference type="Proteomes" id="UP000777774"/>
    </source>
</evidence>
<dbReference type="PANTHER" id="PTHR30146:SF153">
    <property type="entry name" value="LACTOSE OPERON REPRESSOR"/>
    <property type="match status" value="1"/>
</dbReference>
<feature type="region of interest" description="Disordered" evidence="4">
    <location>
        <begin position="1"/>
        <end position="23"/>
    </location>
</feature>
<dbReference type="SUPFAM" id="SSF47413">
    <property type="entry name" value="lambda repressor-like DNA-binding domains"/>
    <property type="match status" value="1"/>
</dbReference>
<dbReference type="CDD" id="cd01392">
    <property type="entry name" value="HTH_LacI"/>
    <property type="match status" value="1"/>
</dbReference>
<gene>
    <name evidence="6" type="ORF">HGA02_00775</name>
</gene>
<evidence type="ECO:0000256" key="3">
    <source>
        <dbReference type="ARBA" id="ARBA00023163"/>
    </source>
</evidence>
<dbReference type="InterPro" id="IPR046335">
    <property type="entry name" value="LacI/GalR-like_sensor"/>
</dbReference>
<dbReference type="InterPro" id="IPR010982">
    <property type="entry name" value="Lambda_DNA-bd_dom_sf"/>
</dbReference>
<feature type="domain" description="HTH lacI-type" evidence="5">
    <location>
        <begin position="18"/>
        <end position="74"/>
    </location>
</feature>
<keyword evidence="3" id="KW-0804">Transcription</keyword>
<dbReference type="RefSeq" id="WP_168676506.1">
    <property type="nucleotide sequence ID" value="NZ_JAAXOY010000003.1"/>
</dbReference>
<feature type="compositionally biased region" description="Polar residues" evidence="4">
    <location>
        <begin position="1"/>
        <end position="11"/>
    </location>
</feature>
<evidence type="ECO:0000256" key="2">
    <source>
        <dbReference type="ARBA" id="ARBA00023125"/>
    </source>
</evidence>
<dbReference type="Proteomes" id="UP000777774">
    <property type="component" value="Unassembled WGS sequence"/>
</dbReference>
<keyword evidence="2" id="KW-0238">DNA-binding</keyword>
<dbReference type="InterPro" id="IPR000843">
    <property type="entry name" value="HTH_LacI"/>
</dbReference>
<dbReference type="Pfam" id="PF00356">
    <property type="entry name" value="LacI"/>
    <property type="match status" value="1"/>
</dbReference>
<evidence type="ECO:0000313" key="6">
    <source>
        <dbReference type="EMBL" id="NKY38105.1"/>
    </source>
</evidence>
<dbReference type="Gene3D" id="3.40.50.2300">
    <property type="match status" value="2"/>
</dbReference>